<reference evidence="3" key="1">
    <citation type="submission" date="2020-11" db="EMBL/GenBank/DDBJ databases">
        <authorList>
            <person name="Tran Van P."/>
        </authorList>
    </citation>
    <scope>NUCLEOTIDE SEQUENCE</scope>
</reference>
<protein>
    <submittedName>
        <fullName evidence="3">Uncharacterized protein</fullName>
    </submittedName>
</protein>
<organism evidence="3">
    <name type="scientific">Timema monikensis</name>
    <dbReference type="NCBI Taxonomy" id="170555"/>
    <lineage>
        <taxon>Eukaryota</taxon>
        <taxon>Metazoa</taxon>
        <taxon>Ecdysozoa</taxon>
        <taxon>Arthropoda</taxon>
        <taxon>Hexapoda</taxon>
        <taxon>Insecta</taxon>
        <taxon>Pterygota</taxon>
        <taxon>Neoptera</taxon>
        <taxon>Polyneoptera</taxon>
        <taxon>Phasmatodea</taxon>
        <taxon>Timematodea</taxon>
        <taxon>Timematoidea</taxon>
        <taxon>Timematidae</taxon>
        <taxon>Timema</taxon>
    </lineage>
</organism>
<dbReference type="EMBL" id="OB795205">
    <property type="protein sequence ID" value="CAD7431858.1"/>
    <property type="molecule type" value="Genomic_DNA"/>
</dbReference>
<feature type="region of interest" description="Disordered" evidence="1">
    <location>
        <begin position="230"/>
        <end position="292"/>
    </location>
</feature>
<feature type="region of interest" description="Disordered" evidence="1">
    <location>
        <begin position="47"/>
        <end position="164"/>
    </location>
</feature>
<feature type="compositionally biased region" description="Polar residues" evidence="1">
    <location>
        <begin position="136"/>
        <end position="150"/>
    </location>
</feature>
<evidence type="ECO:0000256" key="1">
    <source>
        <dbReference type="SAM" id="MobiDB-lite"/>
    </source>
</evidence>
<evidence type="ECO:0000313" key="3">
    <source>
        <dbReference type="EMBL" id="CAD7431858.1"/>
    </source>
</evidence>
<name>A0A7R9EF52_9NEOP</name>
<feature type="compositionally biased region" description="Low complexity" evidence="1">
    <location>
        <begin position="151"/>
        <end position="164"/>
    </location>
</feature>
<proteinExistence type="predicted"/>
<accession>A0A7R9EF52</accession>
<keyword evidence="2" id="KW-0472">Membrane</keyword>
<feature type="compositionally biased region" description="Polar residues" evidence="1">
    <location>
        <begin position="100"/>
        <end position="119"/>
    </location>
</feature>
<evidence type="ECO:0000256" key="2">
    <source>
        <dbReference type="SAM" id="Phobius"/>
    </source>
</evidence>
<keyword evidence="2" id="KW-0812">Transmembrane</keyword>
<feature type="compositionally biased region" description="Low complexity" evidence="1">
    <location>
        <begin position="120"/>
        <end position="135"/>
    </location>
</feature>
<feature type="transmembrane region" description="Helical" evidence="2">
    <location>
        <begin position="17"/>
        <end position="35"/>
    </location>
</feature>
<dbReference type="AlphaFoldDB" id="A0A7R9EF52"/>
<keyword evidence="2" id="KW-1133">Transmembrane helix</keyword>
<feature type="compositionally biased region" description="Low complexity" evidence="1">
    <location>
        <begin position="79"/>
        <end position="93"/>
    </location>
</feature>
<gene>
    <name evidence="3" type="ORF">TMSB3V08_LOCUS8578</name>
</gene>
<sequence length="499" mass="55165">MLQAGIESREERRGETLIMAATLLSLTSLLAIMGLKLRWFRARMNFSSSSSGSHQQAKDGFTPIGGSYRPINNLFDPYTSQSSTSTPQTNSQSIDDLTKTNRPTQLHSKINSKSMTNLAQNSSKNSQPPNKNESNLYSRPEQTSQPLSATNPNSPSNPQINSQPMKLHPVATSAMEVSQPQSVANRSRANESLYFLEDDDPELIFNTYNKSPKGKEVPPKIKTNRKMIHETKGSNPQSPTPVAMARSVSPPNVNIRGPVKARLKSNNAPPPPTRDGSTLTTQKGGGSTFIDFDMDESYRKDGWKHIKEDKHNMAFTMKRITQFTEYNAVTGKGGNDSIVTPGIPEPTIWEQSKDQGDLEDVLCVSSLTSSDRMKPRSGNRACSIYTISTPVSPRKSSTHQTEQIKQQVAMFSNNVECLAAQIHKMVKFCRWLVPSIDDICHVGGKHKWCPVPKRKVTSHPLCEGGANEEGSNMVETTASRATMSLDLREAVIPQLKKNY</sequence>